<name>A0A5C6SXC3_FUSOC</name>
<proteinExistence type="predicted"/>
<reference evidence="2 3" key="1">
    <citation type="submission" date="2019-07" db="EMBL/GenBank/DDBJ databases">
        <title>The First High-Quality Draft Genome Sequence of the Causal Agent of the Current Panama Disease Epidemic.</title>
        <authorList>
            <person name="Warmington R.J."/>
            <person name="Kay W."/>
            <person name="Jeffries A."/>
            <person name="Bebber D."/>
            <person name="Moore K."/>
            <person name="Studholme D.J."/>
        </authorList>
    </citation>
    <scope>NUCLEOTIDE SEQUENCE [LARGE SCALE GENOMIC DNA]</scope>
    <source>
        <strain evidence="2 3">TR4</strain>
    </source>
</reference>
<evidence type="ECO:0008006" key="4">
    <source>
        <dbReference type="Google" id="ProtNLM"/>
    </source>
</evidence>
<sequence>MFLKGVLVAMFAAWTISVAANPVADPQPNDARLPDVRLSPLEVQAMKEAQKHSPGYIHRMVTLGTGENAKEVPIVEADPDMLLDGEKGMRARSLAPRGTCFSFPATSSGCMIDYCWKDNHGNTWSRFVTVRGSNGQSNPRSVTSSDTNKLSFNTQFNDGYGGWFPEGHECSNSDTQIYTNHFLYEGGVGTAYVNRFRCDNCNFGFLRCLSDNLKNNLIAYANGGVLKSYDEKPICDNTYRLTTGLTRAS</sequence>
<comment type="caution">
    <text evidence="2">The sequence shown here is derived from an EMBL/GenBank/DDBJ whole genome shotgun (WGS) entry which is preliminary data.</text>
</comment>
<dbReference type="AlphaFoldDB" id="A0A5C6SXC3"/>
<evidence type="ECO:0000313" key="3">
    <source>
        <dbReference type="Proteomes" id="UP000321331"/>
    </source>
</evidence>
<evidence type="ECO:0000313" key="2">
    <source>
        <dbReference type="EMBL" id="TXC03305.1"/>
    </source>
</evidence>
<gene>
    <name evidence="2" type="ORF">FocTR4_00002252</name>
</gene>
<protein>
    <recommendedName>
        <fullName evidence="4">Secreted in xylem 2</fullName>
    </recommendedName>
</protein>
<feature type="signal peptide" evidence="1">
    <location>
        <begin position="1"/>
        <end position="20"/>
    </location>
</feature>
<evidence type="ECO:0000256" key="1">
    <source>
        <dbReference type="SAM" id="SignalP"/>
    </source>
</evidence>
<feature type="chain" id="PRO_5022926557" description="Secreted in xylem 2" evidence="1">
    <location>
        <begin position="21"/>
        <end position="249"/>
    </location>
</feature>
<dbReference type="EMBL" id="VMNF01000007">
    <property type="protein sequence ID" value="TXC03305.1"/>
    <property type="molecule type" value="Genomic_DNA"/>
</dbReference>
<keyword evidence="1" id="KW-0732">Signal</keyword>
<organism evidence="2 3">
    <name type="scientific">Fusarium oxysporum f. sp. cubense</name>
    <dbReference type="NCBI Taxonomy" id="61366"/>
    <lineage>
        <taxon>Eukaryota</taxon>
        <taxon>Fungi</taxon>
        <taxon>Dikarya</taxon>
        <taxon>Ascomycota</taxon>
        <taxon>Pezizomycotina</taxon>
        <taxon>Sordariomycetes</taxon>
        <taxon>Hypocreomycetidae</taxon>
        <taxon>Hypocreales</taxon>
        <taxon>Nectriaceae</taxon>
        <taxon>Fusarium</taxon>
        <taxon>Fusarium oxysporum species complex</taxon>
    </lineage>
</organism>
<accession>A0A5C6SXC3</accession>
<dbReference type="Proteomes" id="UP000321331">
    <property type="component" value="Unassembled WGS sequence"/>
</dbReference>